<accession>A0A4S3MD55</accession>
<dbReference type="RefSeq" id="WP_136337475.1">
    <property type="nucleotide sequence ID" value="NZ_SSMD01000001.1"/>
</dbReference>
<keyword evidence="2" id="KW-1185">Reference proteome</keyword>
<comment type="caution">
    <text evidence="1">The sequence shown here is derived from an EMBL/GenBank/DDBJ whole genome shotgun (WGS) entry which is preliminary data.</text>
</comment>
<dbReference type="EMBL" id="SSMD01000001">
    <property type="protein sequence ID" value="THD76532.1"/>
    <property type="molecule type" value="Genomic_DNA"/>
</dbReference>
<organism evidence="1 2">
    <name type="scientific">Thalassobius vesicularis</name>
    <dbReference type="NCBI Taxonomy" id="1294297"/>
    <lineage>
        <taxon>Bacteria</taxon>
        <taxon>Pseudomonadati</taxon>
        <taxon>Pseudomonadota</taxon>
        <taxon>Alphaproteobacteria</taxon>
        <taxon>Rhodobacterales</taxon>
        <taxon>Roseobacteraceae</taxon>
        <taxon>Thalassovita</taxon>
    </lineage>
</organism>
<proteinExistence type="predicted"/>
<dbReference type="OrthoDB" id="978447at2"/>
<evidence type="ECO:0008006" key="3">
    <source>
        <dbReference type="Google" id="ProtNLM"/>
    </source>
</evidence>
<name>A0A4S3MD55_9RHOB</name>
<dbReference type="AlphaFoldDB" id="A0A4S3MD55"/>
<sequence>MRLTFVHTAQVHCATFDGLRDRITPETQLDHIVRADWLARAQGGIDDTLTQEITQSIQAIETPVICTCTTLGEVAEAAGAIRIDRPMMRRAAETWGDILLVFTLKSTEAPSTALLRDELDRAGNPRQIVPLLLDRHWPLFEDGRPHAFARAIASDVRSAVTQRPGLKAIVLAQASMAGAAVLLSDLPIPVLSSPVLALKEGLARL</sequence>
<evidence type="ECO:0000313" key="1">
    <source>
        <dbReference type="EMBL" id="THD76532.1"/>
    </source>
</evidence>
<reference evidence="1 2" key="1">
    <citation type="submission" date="2019-04" db="EMBL/GenBank/DDBJ databases">
        <title>Draft genome sequence of Youngimonas vesicularis.</title>
        <authorList>
            <person name="Hameed A."/>
        </authorList>
    </citation>
    <scope>NUCLEOTIDE SEQUENCE [LARGE SCALE GENOMIC DNA]</scope>
    <source>
        <strain evidence="1 2">CC-AMW-E</strain>
    </source>
</reference>
<protein>
    <recommendedName>
        <fullName evidence="3">Arylsulfatase</fullName>
    </recommendedName>
</protein>
<gene>
    <name evidence="1" type="ORF">E7681_01430</name>
</gene>
<dbReference type="Proteomes" id="UP000306113">
    <property type="component" value="Unassembled WGS sequence"/>
</dbReference>
<evidence type="ECO:0000313" key="2">
    <source>
        <dbReference type="Proteomes" id="UP000306113"/>
    </source>
</evidence>